<feature type="repeat" description="Cell wall-binding" evidence="2">
    <location>
        <begin position="454"/>
        <end position="473"/>
    </location>
</feature>
<dbReference type="InterPro" id="IPR008964">
    <property type="entry name" value="Invasin/intimin_cell_adhesion"/>
</dbReference>
<sequence>MIGHLQRRDLLMAIATFAIAIALSGAAVFSSTAPAWADELKQPAPQASSIAAENVEAHISPFAATPMTNALVADVYYDYSYAYSVLELINDIRAENGLSALTMDKDLLDAAMKRAVEASLTFNAGHLRPDGSECFTISNKMHRENIAYGQQNPQAVVSAWMDSPGHRANILSNDSLSIGIGCVTVGGFGPFWSQCFGPQAADSVSQPQNRSATERLSIPTSWLKNSNFLFEYSGYELDPNDTVQPRIAFRNQGTDGLFVILSPRTFTWASSNVAVASVNQDGLITGNAPGSASVTARIGSSVAISTTIEVDGETGTWKRSGNRWWFSFSNGSYARGWCQIDGTWYLFDNSGWMLTGWQKMGGKWYYFKNSGAMATGWQKVGGSWYYLKPSGAMATGWINDKGTWYHTSASGAMQTGWQKVGGSWYYLKSSGAMQTGWQKVGGSWYYLKASGAMATGWQKVGGSWYHLRSSGAMDASCWVSGKYYVNASGAMATNTWIGKYHVNANGVWDQTR</sequence>
<feature type="repeat" description="Cell wall-binding" evidence="2">
    <location>
        <begin position="434"/>
        <end position="453"/>
    </location>
</feature>
<dbReference type="Pfam" id="PF02368">
    <property type="entry name" value="Big_2"/>
    <property type="match status" value="1"/>
</dbReference>
<dbReference type="InterPro" id="IPR035940">
    <property type="entry name" value="CAP_sf"/>
</dbReference>
<dbReference type="SUPFAM" id="SSF55797">
    <property type="entry name" value="PR-1-like"/>
    <property type="match status" value="1"/>
</dbReference>
<feature type="domain" description="BIG2" evidence="4">
    <location>
        <begin position="264"/>
        <end position="297"/>
    </location>
</feature>
<feature type="repeat" description="Cell wall-binding" evidence="2">
    <location>
        <begin position="374"/>
        <end position="393"/>
    </location>
</feature>
<keyword evidence="6" id="KW-1185">Reference proteome</keyword>
<feature type="repeat" description="Cell wall-binding" evidence="2">
    <location>
        <begin position="414"/>
        <end position="433"/>
    </location>
</feature>
<dbReference type="Pfam" id="PF19127">
    <property type="entry name" value="Choline_bind_3"/>
    <property type="match status" value="2"/>
</dbReference>
<dbReference type="Pfam" id="PF01473">
    <property type="entry name" value="Choline_bind_1"/>
    <property type="match status" value="1"/>
</dbReference>
<dbReference type="InterPro" id="IPR018337">
    <property type="entry name" value="Cell_wall/Cho-bd_repeat"/>
</dbReference>
<dbReference type="Gene3D" id="2.10.270.10">
    <property type="entry name" value="Cholin Binding"/>
    <property type="match status" value="2"/>
</dbReference>
<organism evidence="5 6">
    <name type="scientific">Adlercreutzia wanghongyangiae</name>
    <dbReference type="NCBI Taxonomy" id="3111451"/>
    <lineage>
        <taxon>Bacteria</taxon>
        <taxon>Bacillati</taxon>
        <taxon>Actinomycetota</taxon>
        <taxon>Coriobacteriia</taxon>
        <taxon>Eggerthellales</taxon>
        <taxon>Eggerthellaceae</taxon>
        <taxon>Adlercreutzia</taxon>
    </lineage>
</organism>
<dbReference type="InterPro" id="IPR003343">
    <property type="entry name" value="Big_2"/>
</dbReference>
<dbReference type="PROSITE" id="PS51170">
    <property type="entry name" value="CW"/>
    <property type="match status" value="6"/>
</dbReference>
<dbReference type="Gene3D" id="3.40.33.10">
    <property type="entry name" value="CAP"/>
    <property type="match status" value="1"/>
</dbReference>
<keyword evidence="1" id="KW-0677">Repeat</keyword>
<dbReference type="InterPro" id="IPR014044">
    <property type="entry name" value="CAP_dom"/>
</dbReference>
<accession>A0ABU6IH77</accession>
<evidence type="ECO:0000259" key="3">
    <source>
        <dbReference type="Pfam" id="PF00188"/>
    </source>
</evidence>
<dbReference type="Gene3D" id="2.60.40.1080">
    <property type="match status" value="1"/>
</dbReference>
<dbReference type="Pfam" id="PF00188">
    <property type="entry name" value="CAP"/>
    <property type="match status" value="1"/>
</dbReference>
<protein>
    <submittedName>
        <fullName evidence="5">CAP domain-containing protein</fullName>
    </submittedName>
</protein>
<proteinExistence type="predicted"/>
<dbReference type="SUPFAM" id="SSF69360">
    <property type="entry name" value="Cell wall binding repeat"/>
    <property type="match status" value="2"/>
</dbReference>
<evidence type="ECO:0000259" key="4">
    <source>
        <dbReference type="Pfam" id="PF02368"/>
    </source>
</evidence>
<dbReference type="Pfam" id="PF19085">
    <property type="entry name" value="Choline_bind_2"/>
    <property type="match status" value="1"/>
</dbReference>
<dbReference type="PROSITE" id="PS51318">
    <property type="entry name" value="TAT"/>
    <property type="match status" value="1"/>
</dbReference>
<feature type="repeat" description="Cell wall-binding" evidence="2">
    <location>
        <begin position="334"/>
        <end position="353"/>
    </location>
</feature>
<dbReference type="SUPFAM" id="SSF49373">
    <property type="entry name" value="Invasin/intimin cell-adhesion fragments"/>
    <property type="match status" value="1"/>
</dbReference>
<dbReference type="RefSeq" id="WP_326426651.1">
    <property type="nucleotide sequence ID" value="NZ_JAYMFF010000007.1"/>
</dbReference>
<feature type="repeat" description="Cell wall-binding" evidence="2">
    <location>
        <begin position="354"/>
        <end position="373"/>
    </location>
</feature>
<comment type="caution">
    <text evidence="5">The sequence shown here is derived from an EMBL/GenBank/DDBJ whole genome shotgun (WGS) entry which is preliminary data.</text>
</comment>
<dbReference type="Proteomes" id="UP001349994">
    <property type="component" value="Unassembled WGS sequence"/>
</dbReference>
<dbReference type="InterPro" id="IPR006311">
    <property type="entry name" value="TAT_signal"/>
</dbReference>
<dbReference type="PANTHER" id="PTHR31157">
    <property type="entry name" value="SCP DOMAIN-CONTAINING PROTEIN"/>
    <property type="match status" value="1"/>
</dbReference>
<gene>
    <name evidence="5" type="ORF">VIN30_04530</name>
</gene>
<evidence type="ECO:0000313" key="5">
    <source>
        <dbReference type="EMBL" id="MEC4175708.1"/>
    </source>
</evidence>
<evidence type="ECO:0000256" key="1">
    <source>
        <dbReference type="ARBA" id="ARBA00022737"/>
    </source>
</evidence>
<evidence type="ECO:0000313" key="6">
    <source>
        <dbReference type="Proteomes" id="UP001349994"/>
    </source>
</evidence>
<dbReference type="CDD" id="cd05379">
    <property type="entry name" value="CAP_bacterial"/>
    <property type="match status" value="1"/>
</dbReference>
<feature type="domain" description="SCP" evidence="3">
    <location>
        <begin position="86"/>
        <end position="195"/>
    </location>
</feature>
<evidence type="ECO:0000256" key="2">
    <source>
        <dbReference type="PROSITE-ProRule" id="PRU00591"/>
    </source>
</evidence>
<reference evidence="5 6" key="1">
    <citation type="submission" date="2024-01" db="EMBL/GenBank/DDBJ databases">
        <title>novel species in genus Adlercreutzia.</title>
        <authorList>
            <person name="Liu X."/>
        </authorList>
    </citation>
    <scope>NUCLEOTIDE SEQUENCE [LARGE SCALE GENOMIC DNA]</scope>
    <source>
        <strain evidence="5 6">R7</strain>
    </source>
</reference>
<dbReference type="EMBL" id="JAYMFF010000007">
    <property type="protein sequence ID" value="MEC4175708.1"/>
    <property type="molecule type" value="Genomic_DNA"/>
</dbReference>
<dbReference type="PANTHER" id="PTHR31157:SF1">
    <property type="entry name" value="SCP DOMAIN-CONTAINING PROTEIN"/>
    <property type="match status" value="1"/>
</dbReference>
<name>A0ABU6IH77_9ACTN</name>